<sequence>MEENHLILSLETIHKTSKNSQLKLSAFDSISVEIKLISNYFEINSIEAVLLASCFIQSCFDTVELPEIIKHFGLEKHSFLKYIENFNLLIAKSIVVKTENRRSENNYKLSQHIYDYISTQKSIPKGLLAIKVKENTFCEFLSDLDILSNLKDDDKINYFYFVQKFGDLLQANKQFKLIAFAIKNLELVDSFVFFDTILDAMNLGENNFNTVLQTTVEDFYDRKRDSFKYINDFLDDKTALNLHELIEKDTTTFSNRHRIQLTQKAISMLKELEGISLTAAEKKDERLIYAKQIQKKNLFYNSGEKLQLDPITKSLSNTSYVKLQSRLKSKNMSTGITALLYGAPGTGKTETVYQLAKKHNRPVFKVEISETKSMWFGESQKLVKKIFTDYYNFKKTLKVCPILLFNEADAIIGKRKSAGSSSVADTENAIQNVLLEELENFDGILFATSNLVTNLDPAFERRFLFKVKYENPTIENATKIWKNKLPFLSEEEALKLASQFSCSGGAMENIARKSIMEEIVFGTKPNFEKVLSFCENEKWSNKISKMKIGF</sequence>
<dbReference type="CDD" id="cd19481">
    <property type="entry name" value="RecA-like_protease"/>
    <property type="match status" value="1"/>
</dbReference>
<dbReference type="RefSeq" id="WP_369753269.1">
    <property type="nucleotide sequence ID" value="NZ_CP165625.1"/>
</dbReference>
<dbReference type="InterPro" id="IPR003959">
    <property type="entry name" value="ATPase_AAA_core"/>
</dbReference>
<evidence type="ECO:0000259" key="4">
    <source>
        <dbReference type="SMART" id="SM00382"/>
    </source>
</evidence>
<dbReference type="InterPro" id="IPR027417">
    <property type="entry name" value="P-loop_NTPase"/>
</dbReference>
<reference evidence="5" key="1">
    <citation type="submission" date="2024-07" db="EMBL/GenBank/DDBJ databases">
        <authorList>
            <person name="Biller S.J."/>
        </authorList>
    </citation>
    <scope>NUCLEOTIDE SEQUENCE</scope>
    <source>
        <strain evidence="5">WC2409</strain>
    </source>
</reference>
<proteinExistence type="inferred from homology"/>
<dbReference type="InterPro" id="IPR050221">
    <property type="entry name" value="26S_Proteasome_ATPase"/>
</dbReference>
<dbReference type="EMBL" id="CP165625">
    <property type="protein sequence ID" value="XDU95849.1"/>
    <property type="molecule type" value="Genomic_DNA"/>
</dbReference>
<keyword evidence="3 5" id="KW-0067">ATP-binding</keyword>
<dbReference type="GO" id="GO:0005524">
    <property type="term" value="F:ATP binding"/>
    <property type="evidence" value="ECO:0007669"/>
    <property type="project" value="UniProtKB-KW"/>
</dbReference>
<dbReference type="Gene3D" id="3.40.50.300">
    <property type="entry name" value="P-loop containing nucleotide triphosphate hydrolases"/>
    <property type="match status" value="1"/>
</dbReference>
<dbReference type="Pfam" id="PF00004">
    <property type="entry name" value="AAA"/>
    <property type="match status" value="1"/>
</dbReference>
<dbReference type="PANTHER" id="PTHR23073">
    <property type="entry name" value="26S PROTEASOME REGULATORY SUBUNIT"/>
    <property type="match status" value="1"/>
</dbReference>
<protein>
    <submittedName>
        <fullName evidence="5">ATP-binding protein</fullName>
    </submittedName>
</protein>
<accession>A0AB39W5A3</accession>
<name>A0AB39W5A3_9FLAO</name>
<keyword evidence="2" id="KW-0547">Nucleotide-binding</keyword>
<dbReference type="InterPro" id="IPR003593">
    <property type="entry name" value="AAA+_ATPase"/>
</dbReference>
<evidence type="ECO:0000313" key="5">
    <source>
        <dbReference type="EMBL" id="XDU95849.1"/>
    </source>
</evidence>
<dbReference type="SMART" id="SM00382">
    <property type="entry name" value="AAA"/>
    <property type="match status" value="1"/>
</dbReference>
<dbReference type="GO" id="GO:0016887">
    <property type="term" value="F:ATP hydrolysis activity"/>
    <property type="evidence" value="ECO:0007669"/>
    <property type="project" value="InterPro"/>
</dbReference>
<dbReference type="SUPFAM" id="SSF52540">
    <property type="entry name" value="P-loop containing nucleoside triphosphate hydrolases"/>
    <property type="match status" value="1"/>
</dbReference>
<organism evidence="5">
    <name type="scientific">Flavobacterium sp. WC2409</name>
    <dbReference type="NCBI Taxonomy" id="3234139"/>
    <lineage>
        <taxon>Bacteria</taxon>
        <taxon>Pseudomonadati</taxon>
        <taxon>Bacteroidota</taxon>
        <taxon>Flavobacteriia</taxon>
        <taxon>Flavobacteriales</taxon>
        <taxon>Flavobacteriaceae</taxon>
        <taxon>Flavobacterium</taxon>
    </lineage>
</organism>
<gene>
    <name evidence="5" type="ORF">AB3G34_01705</name>
</gene>
<feature type="domain" description="AAA+ ATPase" evidence="4">
    <location>
        <begin position="334"/>
        <end position="473"/>
    </location>
</feature>
<dbReference type="AlphaFoldDB" id="A0AB39W5A3"/>
<evidence type="ECO:0000256" key="3">
    <source>
        <dbReference type="ARBA" id="ARBA00022840"/>
    </source>
</evidence>
<comment type="similarity">
    <text evidence="1">Belongs to the AAA ATPase family.</text>
</comment>
<evidence type="ECO:0000256" key="1">
    <source>
        <dbReference type="ARBA" id="ARBA00006914"/>
    </source>
</evidence>
<evidence type="ECO:0000256" key="2">
    <source>
        <dbReference type="ARBA" id="ARBA00022741"/>
    </source>
</evidence>